<dbReference type="EMBL" id="JADHEC010000011">
    <property type="protein sequence ID" value="MBF2708269.1"/>
    <property type="molecule type" value="Genomic_DNA"/>
</dbReference>
<reference evidence="4" key="1">
    <citation type="submission" date="2020-11" db="EMBL/GenBank/DDBJ databases">
        <title>Genome of Flavobacterium soyangense.</title>
        <authorList>
            <person name="Liu Q."/>
            <person name="Xin Y.-H."/>
        </authorList>
    </citation>
    <scope>NUCLEOTIDE SEQUENCE</scope>
    <source>
        <strain evidence="4">CGMCC 1.13493</strain>
    </source>
</reference>
<dbReference type="Gene3D" id="3.40.630.30">
    <property type="match status" value="1"/>
</dbReference>
<dbReference type="SUPFAM" id="SSF55729">
    <property type="entry name" value="Acyl-CoA N-acyltransferases (Nat)"/>
    <property type="match status" value="1"/>
</dbReference>
<evidence type="ECO:0000256" key="1">
    <source>
        <dbReference type="ARBA" id="ARBA00022679"/>
    </source>
</evidence>
<evidence type="ECO:0000259" key="3">
    <source>
        <dbReference type="PROSITE" id="PS51186"/>
    </source>
</evidence>
<dbReference type="InterPro" id="IPR051556">
    <property type="entry name" value="N-term/lysine_N-AcTrnsfr"/>
</dbReference>
<evidence type="ECO:0000256" key="2">
    <source>
        <dbReference type="ARBA" id="ARBA00023315"/>
    </source>
</evidence>
<dbReference type="Proteomes" id="UP000646211">
    <property type="component" value="Unassembled WGS sequence"/>
</dbReference>
<comment type="caution">
    <text evidence="4">The sequence shown here is derived from an EMBL/GenBank/DDBJ whole genome shotgun (WGS) entry which is preliminary data.</text>
</comment>
<dbReference type="CDD" id="cd04301">
    <property type="entry name" value="NAT_SF"/>
    <property type="match status" value="1"/>
</dbReference>
<dbReference type="InterPro" id="IPR000182">
    <property type="entry name" value="GNAT_dom"/>
</dbReference>
<dbReference type="GO" id="GO:0016747">
    <property type="term" value="F:acyltransferase activity, transferring groups other than amino-acyl groups"/>
    <property type="evidence" value="ECO:0007669"/>
    <property type="project" value="InterPro"/>
</dbReference>
<dbReference type="RefSeq" id="WP_194311528.1">
    <property type="nucleotide sequence ID" value="NZ_JADHEC010000011.1"/>
</dbReference>
<dbReference type="Pfam" id="PF00583">
    <property type="entry name" value="Acetyltransf_1"/>
    <property type="match status" value="1"/>
</dbReference>
<evidence type="ECO:0000313" key="4">
    <source>
        <dbReference type="EMBL" id="MBF2708269.1"/>
    </source>
</evidence>
<dbReference type="PROSITE" id="PS51186">
    <property type="entry name" value="GNAT"/>
    <property type="match status" value="1"/>
</dbReference>
<gene>
    <name evidence="4" type="ORF">IR213_06665</name>
</gene>
<keyword evidence="5" id="KW-1185">Reference proteome</keyword>
<organism evidence="4 5">
    <name type="scientific">Flavobacterium soyangense</name>
    <dbReference type="NCBI Taxonomy" id="2023265"/>
    <lineage>
        <taxon>Bacteria</taxon>
        <taxon>Pseudomonadati</taxon>
        <taxon>Bacteroidota</taxon>
        <taxon>Flavobacteriia</taxon>
        <taxon>Flavobacteriales</taxon>
        <taxon>Flavobacteriaceae</taxon>
        <taxon>Flavobacterium</taxon>
    </lineage>
</organism>
<dbReference type="PANTHER" id="PTHR42919">
    <property type="entry name" value="N-ALPHA-ACETYLTRANSFERASE"/>
    <property type="match status" value="1"/>
</dbReference>
<keyword evidence="1" id="KW-0808">Transferase</keyword>
<evidence type="ECO:0000313" key="5">
    <source>
        <dbReference type="Proteomes" id="UP000646211"/>
    </source>
</evidence>
<keyword evidence="2" id="KW-0012">Acyltransferase</keyword>
<accession>A0A930UCK3</accession>
<sequence length="174" mass="19905">MNPIIIRKATISDLGIIQEISKKTFVETFADVNTPENMGNYVRKNFNSTQVASEINNQESAFYLATLDSETIGYLKINFGNAQTEINSQQAIEIQRIYILKAFLGKKIGKLLLGEAIKIGHQSGVDYLWLGVWEENYRALQFYNKNGFVEFDKHTFILGDERQTDLLMKLEINN</sequence>
<dbReference type="PANTHER" id="PTHR42919:SF8">
    <property type="entry name" value="N-ALPHA-ACETYLTRANSFERASE 50"/>
    <property type="match status" value="1"/>
</dbReference>
<protein>
    <submittedName>
        <fullName evidence="4">GNAT family N-acetyltransferase</fullName>
    </submittedName>
</protein>
<dbReference type="InterPro" id="IPR016181">
    <property type="entry name" value="Acyl_CoA_acyltransferase"/>
</dbReference>
<feature type="domain" description="N-acetyltransferase" evidence="3">
    <location>
        <begin position="4"/>
        <end position="173"/>
    </location>
</feature>
<name>A0A930UCK3_9FLAO</name>
<dbReference type="AlphaFoldDB" id="A0A930UCK3"/>
<proteinExistence type="predicted"/>